<proteinExistence type="predicted"/>
<name>A0ABT8EBZ1_9BACL</name>
<keyword evidence="1" id="KW-0482">Metalloprotease</keyword>
<dbReference type="GO" id="GO:0008237">
    <property type="term" value="F:metallopeptidase activity"/>
    <property type="evidence" value="ECO:0007669"/>
    <property type="project" value="UniProtKB-KW"/>
</dbReference>
<evidence type="ECO:0000313" key="1">
    <source>
        <dbReference type="EMBL" id="MDN4075450.1"/>
    </source>
</evidence>
<reference evidence="1" key="1">
    <citation type="submission" date="2023-06" db="EMBL/GenBank/DDBJ databases">
        <title>Draft Genome Sequences of Representative Paenibacillus Polymyxa, Bacillus cereus, Fictibacillus sp., and Brevibacillus agri Strains Isolated from Amazonian Dark Earth.</title>
        <authorList>
            <person name="Pellegrinetti T.A."/>
            <person name="Cunha I.C.M."/>
            <person name="Chaves M.G."/>
            <person name="Freitas A.S."/>
            <person name="Silva A.V.R."/>
            <person name="Tsai S.M."/>
            <person name="Mendes L.W."/>
        </authorList>
    </citation>
    <scope>NUCLEOTIDE SEQUENCE</scope>
    <source>
        <strain evidence="1">CENA-BCM004</strain>
    </source>
</reference>
<accession>A0ABT8EBZ1</accession>
<keyword evidence="1" id="KW-0645">Protease</keyword>
<keyword evidence="2" id="KW-1185">Reference proteome</keyword>
<sequence length="228" mass="25236">MPIYTVNIYGIFTSGVASGSTVAQRRARLEDDVRRANEIWRLNDENRINFVIARRFIINRTVNATNMTSDEALMNGSAPTTIINQVRNMTNNAIGIYVIYLSGNGFSNDADSVGGAEPISFVDENNYQFIGQVALTDAALNSDLFAHEVGHVLFARYITNPQNNEIIYNDDDPTGPYTEIDPNTGDLIVVEPYHSRFTDNIMYPITFGTNRNITAAQLELAGTSNIAL</sequence>
<keyword evidence="1" id="KW-0378">Hydrolase</keyword>
<protein>
    <submittedName>
        <fullName evidence="1">Zinc-dependent metalloprotease family protein</fullName>
    </submittedName>
</protein>
<dbReference type="EMBL" id="JAUHLN010000005">
    <property type="protein sequence ID" value="MDN4075450.1"/>
    <property type="molecule type" value="Genomic_DNA"/>
</dbReference>
<gene>
    <name evidence="1" type="ORF">QYF49_21045</name>
</gene>
<evidence type="ECO:0000313" key="2">
    <source>
        <dbReference type="Proteomes" id="UP001168694"/>
    </source>
</evidence>
<organism evidence="1 2">
    <name type="scientific">Fictibacillus terranigra</name>
    <dbReference type="NCBI Taxonomy" id="3058424"/>
    <lineage>
        <taxon>Bacteria</taxon>
        <taxon>Bacillati</taxon>
        <taxon>Bacillota</taxon>
        <taxon>Bacilli</taxon>
        <taxon>Bacillales</taxon>
        <taxon>Fictibacillaceae</taxon>
        <taxon>Fictibacillus</taxon>
    </lineage>
</organism>
<dbReference type="Proteomes" id="UP001168694">
    <property type="component" value="Unassembled WGS sequence"/>
</dbReference>
<comment type="caution">
    <text evidence="1">The sequence shown here is derived from an EMBL/GenBank/DDBJ whole genome shotgun (WGS) entry which is preliminary data.</text>
</comment>
<dbReference type="RefSeq" id="WP_290401556.1">
    <property type="nucleotide sequence ID" value="NZ_JAUHLN010000005.1"/>
</dbReference>